<dbReference type="PANTHER" id="PTHR35936:SF17">
    <property type="entry name" value="ARGININE-BINDING EXTRACELLULAR PROTEIN ARTP"/>
    <property type="match status" value="1"/>
</dbReference>
<feature type="domain" description="Ionotropic glutamate receptor C-terminal" evidence="7">
    <location>
        <begin position="29"/>
        <end position="248"/>
    </location>
</feature>
<dbReference type="Proteomes" id="UP000441586">
    <property type="component" value="Unassembled WGS sequence"/>
</dbReference>
<evidence type="ECO:0000259" key="6">
    <source>
        <dbReference type="SMART" id="SM00062"/>
    </source>
</evidence>
<evidence type="ECO:0000313" key="8">
    <source>
        <dbReference type="EMBL" id="KAE9629037.1"/>
    </source>
</evidence>
<protein>
    <submittedName>
        <fullName evidence="8">Transporter substrate-binding domain-containing protein</fullName>
    </submittedName>
</protein>
<evidence type="ECO:0000256" key="5">
    <source>
        <dbReference type="SAM" id="SignalP"/>
    </source>
</evidence>
<dbReference type="PANTHER" id="PTHR35936">
    <property type="entry name" value="MEMBRANE-BOUND LYTIC MUREIN TRANSGLYCOSYLASE F"/>
    <property type="match status" value="1"/>
</dbReference>
<accession>A0A6A4RIV0</accession>
<feature type="signal peptide" evidence="5">
    <location>
        <begin position="1"/>
        <end position="26"/>
    </location>
</feature>
<proteinExistence type="inferred from homology"/>
<feature type="domain" description="Solute-binding protein family 3/N-terminal" evidence="6">
    <location>
        <begin position="29"/>
        <end position="249"/>
    </location>
</feature>
<dbReference type="GO" id="GO:0016020">
    <property type="term" value="C:membrane"/>
    <property type="evidence" value="ECO:0007669"/>
    <property type="project" value="InterPro"/>
</dbReference>
<keyword evidence="3 5" id="KW-0732">Signal</keyword>
<evidence type="ECO:0000256" key="4">
    <source>
        <dbReference type="RuleBase" id="RU003744"/>
    </source>
</evidence>
<dbReference type="Pfam" id="PF00497">
    <property type="entry name" value="SBP_bac_3"/>
    <property type="match status" value="1"/>
</dbReference>
<evidence type="ECO:0000259" key="7">
    <source>
        <dbReference type="SMART" id="SM00079"/>
    </source>
</evidence>
<dbReference type="PROSITE" id="PS01039">
    <property type="entry name" value="SBP_BACTERIAL_3"/>
    <property type="match status" value="1"/>
</dbReference>
<evidence type="ECO:0000313" key="9">
    <source>
        <dbReference type="Proteomes" id="UP000441586"/>
    </source>
</evidence>
<reference evidence="8 9" key="1">
    <citation type="submission" date="2019-12" db="EMBL/GenBank/DDBJ databases">
        <authorList>
            <person name="Zhang Y.-J."/>
        </authorList>
    </citation>
    <scope>NUCLEOTIDE SEQUENCE [LARGE SCALE GENOMIC DNA]</scope>
    <source>
        <strain evidence="8 9">H18S-6</strain>
    </source>
</reference>
<dbReference type="SMART" id="SM00079">
    <property type="entry name" value="PBPe"/>
    <property type="match status" value="1"/>
</dbReference>
<dbReference type="SMART" id="SM00062">
    <property type="entry name" value="PBPb"/>
    <property type="match status" value="1"/>
</dbReference>
<feature type="chain" id="PRO_5025428753" evidence="5">
    <location>
        <begin position="27"/>
        <end position="267"/>
    </location>
</feature>
<comment type="caution">
    <text evidence="8">The sequence shown here is derived from an EMBL/GenBank/DDBJ whole genome shotgun (WGS) entry which is preliminary data.</text>
</comment>
<comment type="similarity">
    <text evidence="2 4">Belongs to the bacterial solute-binding protein 3 family.</text>
</comment>
<evidence type="ECO:0000256" key="1">
    <source>
        <dbReference type="ARBA" id="ARBA00004196"/>
    </source>
</evidence>
<dbReference type="InterPro" id="IPR001638">
    <property type="entry name" value="Solute-binding_3/MltF_N"/>
</dbReference>
<organism evidence="8 9">
    <name type="scientific">Parasedimentitalea maritima</name>
    <dbReference type="NCBI Taxonomy" id="2578117"/>
    <lineage>
        <taxon>Bacteria</taxon>
        <taxon>Pseudomonadati</taxon>
        <taxon>Pseudomonadota</taxon>
        <taxon>Alphaproteobacteria</taxon>
        <taxon>Rhodobacterales</taxon>
        <taxon>Paracoccaceae</taxon>
        <taxon>Parasedimentitalea</taxon>
    </lineage>
</organism>
<dbReference type="GO" id="GO:0015276">
    <property type="term" value="F:ligand-gated monoatomic ion channel activity"/>
    <property type="evidence" value="ECO:0007669"/>
    <property type="project" value="InterPro"/>
</dbReference>
<evidence type="ECO:0000256" key="2">
    <source>
        <dbReference type="ARBA" id="ARBA00010333"/>
    </source>
</evidence>
<dbReference type="AlphaFoldDB" id="A0A6A4RIV0"/>
<dbReference type="SUPFAM" id="SSF53850">
    <property type="entry name" value="Periplasmic binding protein-like II"/>
    <property type="match status" value="1"/>
</dbReference>
<name>A0A6A4RIV0_9RHOB</name>
<comment type="subcellular location">
    <subcellularLocation>
        <location evidence="1">Cell envelope</location>
    </subcellularLocation>
</comment>
<dbReference type="CDD" id="cd13530">
    <property type="entry name" value="PBP2_peptides_like"/>
    <property type="match status" value="1"/>
</dbReference>
<evidence type="ECO:0000256" key="3">
    <source>
        <dbReference type="ARBA" id="ARBA00022729"/>
    </source>
</evidence>
<dbReference type="EMBL" id="WSFO01000008">
    <property type="protein sequence ID" value="KAE9629037.1"/>
    <property type="molecule type" value="Genomic_DNA"/>
</dbReference>
<dbReference type="Gene3D" id="3.40.190.10">
    <property type="entry name" value="Periplasmic binding protein-like II"/>
    <property type="match status" value="2"/>
</dbReference>
<dbReference type="InterPro" id="IPR001320">
    <property type="entry name" value="Iontro_rcpt_C"/>
</dbReference>
<dbReference type="GO" id="GO:0030313">
    <property type="term" value="C:cell envelope"/>
    <property type="evidence" value="ECO:0007669"/>
    <property type="project" value="UniProtKB-SubCell"/>
</dbReference>
<sequence length="267" mass="28923">MKFTRRATLAFTSISLMLIGTTFATAQETLNIAAYPANPPWQFKDEAGDFKGFEVDVVTEVASRLDRNVDIKGYDFQALFVAAASGRADMVISSLTITDARLETQSFLQPYVEGAMAVGVRSGSAIEKLDDLAGKNVGSIATSAPEIWLKEREAELGYANYNSYTSVANMLADLRNGRVDAVVNDVVGLRYAFAQTEGLEVAHEIVTGEKFAIMMPKDSPLVEPANAILTEMKNDGTMSTIYEKWFGAKPAANSLTLQPLPVPTSSE</sequence>
<dbReference type="InterPro" id="IPR018313">
    <property type="entry name" value="SBP_3_CS"/>
</dbReference>
<gene>
    <name evidence="8" type="ORF">GP644_14850</name>
</gene>
<dbReference type="RefSeq" id="WP_158980193.1">
    <property type="nucleotide sequence ID" value="NZ_WSFO01000008.1"/>
</dbReference>